<dbReference type="PANTHER" id="PTHR46470">
    <property type="entry name" value="N-ACYLNEURAMINATE-9-PHOSPHATASE"/>
    <property type="match status" value="1"/>
</dbReference>
<accession>A0ABS4PRX7</accession>
<dbReference type="SUPFAM" id="SSF56784">
    <property type="entry name" value="HAD-like"/>
    <property type="match status" value="1"/>
</dbReference>
<organism evidence="3 4">
    <name type="scientific">Amycolatopsis magusensis</name>
    <dbReference type="NCBI Taxonomy" id="882444"/>
    <lineage>
        <taxon>Bacteria</taxon>
        <taxon>Bacillati</taxon>
        <taxon>Actinomycetota</taxon>
        <taxon>Actinomycetes</taxon>
        <taxon>Pseudonocardiales</taxon>
        <taxon>Pseudonocardiaceae</taxon>
        <taxon>Amycolatopsis</taxon>
    </lineage>
</organism>
<keyword evidence="2" id="KW-0460">Magnesium</keyword>
<dbReference type="PANTHER" id="PTHR46470:SF4">
    <property type="entry name" value="5-AMINO-6-(5-PHOSPHO-D-RIBITYLAMINO)URACIL PHOSPHATASE YIGB"/>
    <property type="match status" value="1"/>
</dbReference>
<dbReference type="InterPro" id="IPR023214">
    <property type="entry name" value="HAD_sf"/>
</dbReference>
<evidence type="ECO:0000256" key="1">
    <source>
        <dbReference type="ARBA" id="ARBA00022801"/>
    </source>
</evidence>
<evidence type="ECO:0000313" key="4">
    <source>
        <dbReference type="Proteomes" id="UP000741013"/>
    </source>
</evidence>
<dbReference type="Gene3D" id="3.40.50.1000">
    <property type="entry name" value="HAD superfamily/HAD-like"/>
    <property type="match status" value="1"/>
</dbReference>
<proteinExistence type="predicted"/>
<dbReference type="InterPro" id="IPR036412">
    <property type="entry name" value="HAD-like_sf"/>
</dbReference>
<dbReference type="RefSeq" id="WP_308158782.1">
    <property type="nucleotide sequence ID" value="NZ_JAGGMS010000001.1"/>
</dbReference>
<dbReference type="InterPro" id="IPR051400">
    <property type="entry name" value="HAD-like_hydrolase"/>
</dbReference>
<dbReference type="InterPro" id="IPR023198">
    <property type="entry name" value="PGP-like_dom2"/>
</dbReference>
<protein>
    <submittedName>
        <fullName evidence="3">Hydrolase of the HAD superfamily</fullName>
    </submittedName>
</protein>
<sequence>MIEPGRTLIFDADDTLWENNVLFERALDDFITWVAHPSLAPPEIRRRFAAIQTASIPTHGYGAPMFQYSLGRCFEELTGRPAGEAEHAEIADLCAALSGHKVELIPGVAATLEELRHRHELHLLTKGSPEPQQRKIDASGLAPLFDSVHIVAEKDAATYRRFTTELGIVPEDGWMIGNSVKSDILPAREVGLNAVFLPNEHTWELEHAELDDEHVLELTAFPELLAHF</sequence>
<name>A0ABS4PRX7_9PSEU</name>
<keyword evidence="1 3" id="KW-0378">Hydrolase</keyword>
<dbReference type="Gene3D" id="1.10.150.240">
    <property type="entry name" value="Putative phosphatase, domain 2"/>
    <property type="match status" value="1"/>
</dbReference>
<dbReference type="Proteomes" id="UP000741013">
    <property type="component" value="Unassembled WGS sequence"/>
</dbReference>
<keyword evidence="4" id="KW-1185">Reference proteome</keyword>
<dbReference type="EMBL" id="JAGGMS010000001">
    <property type="protein sequence ID" value="MBP2182187.1"/>
    <property type="molecule type" value="Genomic_DNA"/>
</dbReference>
<dbReference type="Pfam" id="PF00702">
    <property type="entry name" value="Hydrolase"/>
    <property type="match status" value="1"/>
</dbReference>
<evidence type="ECO:0000313" key="3">
    <source>
        <dbReference type="EMBL" id="MBP2182187.1"/>
    </source>
</evidence>
<evidence type="ECO:0000256" key="2">
    <source>
        <dbReference type="ARBA" id="ARBA00022842"/>
    </source>
</evidence>
<gene>
    <name evidence="3" type="ORF">JOM49_003713</name>
</gene>
<reference evidence="3 4" key="1">
    <citation type="submission" date="2021-03" db="EMBL/GenBank/DDBJ databases">
        <title>Sequencing the genomes of 1000 actinobacteria strains.</title>
        <authorList>
            <person name="Klenk H.-P."/>
        </authorList>
    </citation>
    <scope>NUCLEOTIDE SEQUENCE [LARGE SCALE GENOMIC DNA]</scope>
    <source>
        <strain evidence="3 4">DSM 45510</strain>
    </source>
</reference>
<comment type="caution">
    <text evidence="3">The sequence shown here is derived from an EMBL/GenBank/DDBJ whole genome shotgun (WGS) entry which is preliminary data.</text>
</comment>
<dbReference type="GO" id="GO:0016787">
    <property type="term" value="F:hydrolase activity"/>
    <property type="evidence" value="ECO:0007669"/>
    <property type="project" value="UniProtKB-KW"/>
</dbReference>